<evidence type="ECO:0000256" key="1">
    <source>
        <dbReference type="ARBA" id="ARBA00023002"/>
    </source>
</evidence>
<dbReference type="PATRIC" id="fig|317.243.peg.330"/>
<protein>
    <recommendedName>
        <fullName evidence="4">Short-chain dehydrogenase</fullName>
    </recommendedName>
</protein>
<dbReference type="PRINTS" id="PR00081">
    <property type="entry name" value="GDHRDH"/>
</dbReference>
<accession>A0A1C7YY01</accession>
<dbReference type="Pfam" id="PF00106">
    <property type="entry name" value="adh_short"/>
    <property type="match status" value="1"/>
</dbReference>
<dbReference type="EMBL" id="LGSI01000068">
    <property type="protein sequence ID" value="OCR22393.1"/>
    <property type="molecule type" value="Genomic_DNA"/>
</dbReference>
<name>A0A1C7YY01_PSESX</name>
<reference evidence="2 3" key="1">
    <citation type="submission" date="2015-07" db="EMBL/GenBank/DDBJ databases">
        <title>Draft genome sequence of a diazotrophic, plant growth-promoting rhizobacterium of the Pseudomonas syringae complex.</title>
        <authorList>
            <person name="Patten C.L."/>
            <person name="Jeong H."/>
        </authorList>
    </citation>
    <scope>NUCLEOTIDE SEQUENCE [LARGE SCALE GENOMIC DNA]</scope>
    <source>
        <strain evidence="2 3">GR12-2</strain>
    </source>
</reference>
<dbReference type="InterPro" id="IPR036291">
    <property type="entry name" value="NAD(P)-bd_dom_sf"/>
</dbReference>
<evidence type="ECO:0000313" key="3">
    <source>
        <dbReference type="Proteomes" id="UP000093104"/>
    </source>
</evidence>
<dbReference type="SUPFAM" id="SSF51735">
    <property type="entry name" value="NAD(P)-binding Rossmann-fold domains"/>
    <property type="match status" value="1"/>
</dbReference>
<dbReference type="Proteomes" id="UP000093104">
    <property type="component" value="Unassembled WGS sequence"/>
</dbReference>
<gene>
    <name evidence="2" type="ORF">AFK24_25160</name>
</gene>
<dbReference type="AlphaFoldDB" id="A0A1C7YY01"/>
<dbReference type="PANTHER" id="PTHR43157:SF31">
    <property type="entry name" value="PHOSPHATIDYLINOSITOL-GLYCAN BIOSYNTHESIS CLASS F PROTEIN"/>
    <property type="match status" value="1"/>
</dbReference>
<evidence type="ECO:0008006" key="4">
    <source>
        <dbReference type="Google" id="ProtNLM"/>
    </source>
</evidence>
<keyword evidence="1" id="KW-0560">Oxidoreductase</keyword>
<evidence type="ECO:0000313" key="2">
    <source>
        <dbReference type="EMBL" id="OCR22393.1"/>
    </source>
</evidence>
<sequence length="287" mass="31051">MTTVKTIILTGGTNGIGLLVGRELARHGKHLIMLARNEDKAHAIRCDIQKDTPGAAIDIFYADFSRLNTVADAATSISSRFSNVDVLINNAGIHAFSQRVTEDGFAEMLSVNYLAPWLLTHKLAALLGASPQARVVTVASEASRHGGSVKPVIDLADTAQFSRRRSMELYGKTKLMNIMFSLELAHRMRDTHVSSNCLDPGFNATGIGRELPFSGPMLWMLSALGIGNPRQGADIIIRLATDPDFSSISGQYFSRRAESILPAGGSSNPAARVALWDATENLLKKFL</sequence>
<organism evidence="2 3">
    <name type="scientific">Pseudomonas syringae</name>
    <dbReference type="NCBI Taxonomy" id="317"/>
    <lineage>
        <taxon>Bacteria</taxon>
        <taxon>Pseudomonadati</taxon>
        <taxon>Pseudomonadota</taxon>
        <taxon>Gammaproteobacteria</taxon>
        <taxon>Pseudomonadales</taxon>
        <taxon>Pseudomonadaceae</taxon>
        <taxon>Pseudomonas</taxon>
    </lineage>
</organism>
<dbReference type="Gene3D" id="3.40.50.720">
    <property type="entry name" value="NAD(P)-binding Rossmann-like Domain"/>
    <property type="match status" value="1"/>
</dbReference>
<proteinExistence type="predicted"/>
<dbReference type="RefSeq" id="WP_065835802.1">
    <property type="nucleotide sequence ID" value="NZ_LGSI01000068.1"/>
</dbReference>
<dbReference type="InterPro" id="IPR002347">
    <property type="entry name" value="SDR_fam"/>
</dbReference>
<dbReference type="PANTHER" id="PTHR43157">
    <property type="entry name" value="PHOSPHATIDYLINOSITOL-GLYCAN BIOSYNTHESIS CLASS F PROTEIN-RELATED"/>
    <property type="match status" value="1"/>
</dbReference>
<dbReference type="GO" id="GO:0016491">
    <property type="term" value="F:oxidoreductase activity"/>
    <property type="evidence" value="ECO:0007669"/>
    <property type="project" value="UniProtKB-KW"/>
</dbReference>
<dbReference type="OrthoDB" id="109589at2"/>
<comment type="caution">
    <text evidence="2">The sequence shown here is derived from an EMBL/GenBank/DDBJ whole genome shotgun (WGS) entry which is preliminary data.</text>
</comment>